<protein>
    <submittedName>
        <fullName evidence="2">Uncharacterized protein</fullName>
    </submittedName>
</protein>
<feature type="compositionally biased region" description="Basic and acidic residues" evidence="1">
    <location>
        <begin position="92"/>
        <end position="109"/>
    </location>
</feature>
<organism evidence="2 3">
    <name type="scientific">Piscinibacter terrae</name>
    <dbReference type="NCBI Taxonomy" id="2496871"/>
    <lineage>
        <taxon>Bacteria</taxon>
        <taxon>Pseudomonadati</taxon>
        <taxon>Pseudomonadota</taxon>
        <taxon>Betaproteobacteria</taxon>
        <taxon>Burkholderiales</taxon>
        <taxon>Sphaerotilaceae</taxon>
        <taxon>Piscinibacter</taxon>
    </lineage>
</organism>
<accession>A0A3N7HL47</accession>
<feature type="compositionally biased region" description="Basic and acidic residues" evidence="1">
    <location>
        <begin position="1"/>
        <end position="34"/>
    </location>
</feature>
<dbReference type="RefSeq" id="WP_124542416.1">
    <property type="nucleotide sequence ID" value="NZ_QUSW01000006.1"/>
</dbReference>
<sequence>MSSPSDKDRPEAGRDTESGKRGEGAHARDGDSGGKRSKAGSSHGDWVPDRGPQPLMGDYYTGGGNIDRIAEEPGTARSKEQPAASDSGSGDDPERVAEANRNKGFDTTHVHTSGSSRKV</sequence>
<comment type="caution">
    <text evidence="2">The sequence shown here is derived from an EMBL/GenBank/DDBJ whole genome shotgun (WGS) entry which is preliminary data.</text>
</comment>
<dbReference type="Proteomes" id="UP000267464">
    <property type="component" value="Unassembled WGS sequence"/>
</dbReference>
<evidence type="ECO:0000313" key="3">
    <source>
        <dbReference type="Proteomes" id="UP000267464"/>
    </source>
</evidence>
<feature type="compositionally biased region" description="Polar residues" evidence="1">
    <location>
        <begin position="110"/>
        <end position="119"/>
    </location>
</feature>
<dbReference type="AlphaFoldDB" id="A0A3N7HL47"/>
<feature type="region of interest" description="Disordered" evidence="1">
    <location>
        <begin position="1"/>
        <end position="119"/>
    </location>
</feature>
<evidence type="ECO:0000256" key="1">
    <source>
        <dbReference type="SAM" id="MobiDB-lite"/>
    </source>
</evidence>
<keyword evidence="3" id="KW-1185">Reference proteome</keyword>
<evidence type="ECO:0000313" key="2">
    <source>
        <dbReference type="EMBL" id="RQP22838.1"/>
    </source>
</evidence>
<proteinExistence type="predicted"/>
<reference evidence="2 3" key="2">
    <citation type="submission" date="2018-12" db="EMBL/GenBank/DDBJ databases">
        <title>Rhizobacter gummiphilus sp. nov., a rubber-degrading bacterium isolated from the soil of a botanical garden in Japan.</title>
        <authorList>
            <person name="Shunsuke S.S."/>
        </authorList>
    </citation>
    <scope>NUCLEOTIDE SEQUENCE [LARGE SCALE GENOMIC DNA]</scope>
    <source>
        <strain evidence="2 3">S-16</strain>
    </source>
</reference>
<gene>
    <name evidence="2" type="ORF">DZC73_21360</name>
</gene>
<name>A0A3N7HL47_9BURK</name>
<dbReference type="EMBL" id="QUSW01000006">
    <property type="protein sequence ID" value="RQP22838.1"/>
    <property type="molecule type" value="Genomic_DNA"/>
</dbReference>
<reference evidence="2 3" key="1">
    <citation type="submission" date="2018-08" db="EMBL/GenBank/DDBJ databases">
        <authorList>
            <person name="Khan S.A."/>
            <person name="Jeon C.O."/>
            <person name="Chun B.H."/>
            <person name="Jeong S.E."/>
        </authorList>
    </citation>
    <scope>NUCLEOTIDE SEQUENCE [LARGE SCALE GENOMIC DNA]</scope>
    <source>
        <strain evidence="2 3">S-16</strain>
    </source>
</reference>